<proteinExistence type="predicted"/>
<dbReference type="RefSeq" id="WP_229536926.1">
    <property type="nucleotide sequence ID" value="NZ_JAJHJB010000046.1"/>
</dbReference>
<dbReference type="Proteomes" id="UP001165492">
    <property type="component" value="Unassembled WGS sequence"/>
</dbReference>
<keyword evidence="1" id="KW-1133">Transmembrane helix</keyword>
<feature type="transmembrane region" description="Helical" evidence="1">
    <location>
        <begin position="93"/>
        <end position="113"/>
    </location>
</feature>
<feature type="transmembrane region" description="Helical" evidence="1">
    <location>
        <begin position="62"/>
        <end position="81"/>
    </location>
</feature>
<name>A0ABS8HZS1_9FIRM</name>
<feature type="transmembrane region" description="Helical" evidence="1">
    <location>
        <begin position="6"/>
        <end position="26"/>
    </location>
</feature>
<comment type="caution">
    <text evidence="2">The sequence shown here is derived from an EMBL/GenBank/DDBJ whole genome shotgun (WGS) entry which is preliminary data.</text>
</comment>
<evidence type="ECO:0000256" key="1">
    <source>
        <dbReference type="SAM" id="Phobius"/>
    </source>
</evidence>
<evidence type="ECO:0000313" key="3">
    <source>
        <dbReference type="Proteomes" id="UP001165492"/>
    </source>
</evidence>
<dbReference type="EMBL" id="JAJHJB010000046">
    <property type="protein sequence ID" value="MCC5468014.1"/>
    <property type="molecule type" value="Genomic_DNA"/>
</dbReference>
<gene>
    <name evidence="2" type="ORF">LMF89_22005</name>
</gene>
<feature type="transmembrane region" description="Helical" evidence="1">
    <location>
        <begin position="119"/>
        <end position="139"/>
    </location>
</feature>
<feature type="transmembrane region" description="Helical" evidence="1">
    <location>
        <begin position="33"/>
        <end position="50"/>
    </location>
</feature>
<evidence type="ECO:0000313" key="2">
    <source>
        <dbReference type="EMBL" id="MCC5468014.1"/>
    </source>
</evidence>
<protein>
    <submittedName>
        <fullName evidence="2">Uncharacterized protein</fullName>
    </submittedName>
</protein>
<keyword evidence="3" id="KW-1185">Reference proteome</keyword>
<sequence length="216" mass="24834">MDLIYLVANAETTGLLSVVLLYVYIYYLYRERYMGIFTAGWLLLFFRIVSSDSALNYKKSDVGFVIYVLLLIFACMLFLWGTHIIAEKKLKKWWVYGAGIISVISFIVGFMNVPMLYKLLVTSLFVASVYVQIGILYTKLKERGNKVSKRIVGYACITWGVLSYFMPLVVNIPWFTPIYFLMCGTLRLIIAFSMLLFYFESTRAVSAQRIPIPAIS</sequence>
<keyword evidence="1" id="KW-0812">Transmembrane</keyword>
<accession>A0ABS8HZS1</accession>
<reference evidence="2" key="1">
    <citation type="submission" date="2021-11" db="EMBL/GenBank/DDBJ databases">
        <title>Description of a new species Pelosinus isolated from the bottom sediments of Lake Baikal.</title>
        <authorList>
            <person name="Zakharyuk A."/>
        </authorList>
    </citation>
    <scope>NUCLEOTIDE SEQUENCE</scope>
    <source>
        <strain evidence="2">Bkl1</strain>
    </source>
</reference>
<organism evidence="2 3">
    <name type="scientific">Pelosinus baikalensis</name>
    <dbReference type="NCBI Taxonomy" id="2892015"/>
    <lineage>
        <taxon>Bacteria</taxon>
        <taxon>Bacillati</taxon>
        <taxon>Bacillota</taxon>
        <taxon>Negativicutes</taxon>
        <taxon>Selenomonadales</taxon>
        <taxon>Sporomusaceae</taxon>
        <taxon>Pelosinus</taxon>
    </lineage>
</organism>
<feature type="transmembrane region" description="Helical" evidence="1">
    <location>
        <begin position="178"/>
        <end position="199"/>
    </location>
</feature>
<feature type="transmembrane region" description="Helical" evidence="1">
    <location>
        <begin position="151"/>
        <end position="172"/>
    </location>
</feature>
<keyword evidence="1" id="KW-0472">Membrane</keyword>